<dbReference type="AlphaFoldDB" id="A0AAN8A4U9"/>
<evidence type="ECO:0000256" key="5">
    <source>
        <dbReference type="ARBA" id="ARBA00023163"/>
    </source>
</evidence>
<dbReference type="Pfam" id="PF11951">
    <property type="entry name" value="Fungal_trans_2"/>
    <property type="match status" value="1"/>
</dbReference>
<name>A0AAN8A4U9_9PEZI</name>
<reference evidence="7" key="1">
    <citation type="submission" date="2023-08" db="EMBL/GenBank/DDBJ databases">
        <title>Black Yeasts Isolated from many extreme environments.</title>
        <authorList>
            <person name="Coleine C."/>
            <person name="Stajich J.E."/>
            <person name="Selbmann L."/>
        </authorList>
    </citation>
    <scope>NUCLEOTIDE SEQUENCE</scope>
    <source>
        <strain evidence="7">CCFEE 5810</strain>
    </source>
</reference>
<gene>
    <name evidence="7" type="ORF">LTR97_001147</name>
</gene>
<dbReference type="PANTHER" id="PTHR36206">
    <property type="entry name" value="ASPERCRYPTIN BIOSYNTHESIS CLUSTER-SPECIFIC TRANSCRIPTION REGULATOR ATNN-RELATED"/>
    <property type="match status" value="1"/>
</dbReference>
<keyword evidence="4" id="KW-0238">DNA-binding</keyword>
<keyword evidence="6" id="KW-0539">Nucleus</keyword>
<evidence type="ECO:0000313" key="8">
    <source>
        <dbReference type="Proteomes" id="UP001310594"/>
    </source>
</evidence>
<dbReference type="InterPro" id="IPR052360">
    <property type="entry name" value="Transcr_Regulatory_Proteins"/>
</dbReference>
<keyword evidence="2" id="KW-0862">Zinc</keyword>
<evidence type="ECO:0000256" key="3">
    <source>
        <dbReference type="ARBA" id="ARBA00023015"/>
    </source>
</evidence>
<sequence>MAFPGHLKTPSEVRVLIAASGESSTWSRWTCDGYGESPPPSTSEIVKRPLLPKPDDWCAAPLPITVSTLKFSVTDADRTAFAYFTRNTFPDILIISPLRECLSLAVQQSFDSVHLFYAITAVGCAHHSLPFIIDTSLNRYYLDSTRTKSVTQYGKALSALQTVISGTSKSSNAVVSILLACMLFGTFEVMEDRGKAATAHMKYGRSIIFEHLSKSNMQAVVKPEGRAPSRLCGLPVQLVEAFLGLVDDEAVWSVTRTLVDCEEPQCASRIRQPFKSLEEARQSLDVLLDATNDCRKELIRCAEDQMVLSSAAPPCHATKTCLSLCISRALSPKAHPALFARIDELQAALLSWADALKATIPADTLSSRRALAFMHIQHFTATFTLTAVGHRDEAFTKILHPEFVRVLDLCEQYLDVANAEIEAAHKRPYQPSPFEERQGGFSLELKVLPALYLIVHRCRDPAIRRRAISILYNSNRREGLFFSRVLCLSGEAFIEIEEVLEASEQRVASYAEVMIAGTDVTGNDDRYFTDPIKSSPQGPTLPPDAPAWRYAEVVMAGNEGPPPSMTMWCGRFVQGGIEIVKYKGKGWPVKMARAGSTIFPYS</sequence>
<dbReference type="Proteomes" id="UP001310594">
    <property type="component" value="Unassembled WGS sequence"/>
</dbReference>
<protein>
    <submittedName>
        <fullName evidence="7">Uncharacterized protein</fullName>
    </submittedName>
</protein>
<dbReference type="GO" id="GO:0046872">
    <property type="term" value="F:metal ion binding"/>
    <property type="evidence" value="ECO:0007669"/>
    <property type="project" value="UniProtKB-KW"/>
</dbReference>
<proteinExistence type="predicted"/>
<keyword evidence="3" id="KW-0805">Transcription regulation</keyword>
<evidence type="ECO:0000256" key="2">
    <source>
        <dbReference type="ARBA" id="ARBA00022833"/>
    </source>
</evidence>
<comment type="caution">
    <text evidence="7">The sequence shown here is derived from an EMBL/GenBank/DDBJ whole genome shotgun (WGS) entry which is preliminary data.</text>
</comment>
<dbReference type="EMBL" id="JAVRQU010000002">
    <property type="protein sequence ID" value="KAK5706160.1"/>
    <property type="molecule type" value="Genomic_DNA"/>
</dbReference>
<evidence type="ECO:0000256" key="6">
    <source>
        <dbReference type="ARBA" id="ARBA00023242"/>
    </source>
</evidence>
<keyword evidence="5" id="KW-0804">Transcription</keyword>
<dbReference type="InterPro" id="IPR021858">
    <property type="entry name" value="Fun_TF"/>
</dbReference>
<accession>A0AAN8A4U9</accession>
<dbReference type="PANTHER" id="PTHR36206:SF12">
    <property type="entry name" value="ASPERCRYPTIN BIOSYNTHESIS CLUSTER-SPECIFIC TRANSCRIPTION REGULATOR ATNN-RELATED"/>
    <property type="match status" value="1"/>
</dbReference>
<evidence type="ECO:0000256" key="1">
    <source>
        <dbReference type="ARBA" id="ARBA00022723"/>
    </source>
</evidence>
<evidence type="ECO:0000313" key="7">
    <source>
        <dbReference type="EMBL" id="KAK5706160.1"/>
    </source>
</evidence>
<organism evidence="7 8">
    <name type="scientific">Elasticomyces elasticus</name>
    <dbReference type="NCBI Taxonomy" id="574655"/>
    <lineage>
        <taxon>Eukaryota</taxon>
        <taxon>Fungi</taxon>
        <taxon>Dikarya</taxon>
        <taxon>Ascomycota</taxon>
        <taxon>Pezizomycotina</taxon>
        <taxon>Dothideomycetes</taxon>
        <taxon>Dothideomycetidae</taxon>
        <taxon>Mycosphaerellales</taxon>
        <taxon>Teratosphaeriaceae</taxon>
        <taxon>Elasticomyces</taxon>
    </lineage>
</organism>
<evidence type="ECO:0000256" key="4">
    <source>
        <dbReference type="ARBA" id="ARBA00023125"/>
    </source>
</evidence>
<dbReference type="GO" id="GO:0003677">
    <property type="term" value="F:DNA binding"/>
    <property type="evidence" value="ECO:0007669"/>
    <property type="project" value="UniProtKB-KW"/>
</dbReference>
<keyword evidence="1" id="KW-0479">Metal-binding</keyword>